<proteinExistence type="predicted"/>
<comment type="caution">
    <text evidence="3">The sequence shown here is derived from an EMBL/GenBank/DDBJ whole genome shotgun (WGS) entry which is preliminary data.</text>
</comment>
<dbReference type="EMBL" id="JBIGIB010000003">
    <property type="protein sequence ID" value="MFG6467535.1"/>
    <property type="molecule type" value="Genomic_DNA"/>
</dbReference>
<feature type="region of interest" description="Disordered" evidence="1">
    <location>
        <begin position="445"/>
        <end position="506"/>
    </location>
</feature>
<dbReference type="Pfam" id="PF12307">
    <property type="entry name" value="DUF3631"/>
    <property type="match status" value="1"/>
</dbReference>
<evidence type="ECO:0000313" key="3">
    <source>
        <dbReference type="EMBL" id="MFG6467535.1"/>
    </source>
</evidence>
<evidence type="ECO:0000256" key="1">
    <source>
        <dbReference type="SAM" id="MobiDB-lite"/>
    </source>
</evidence>
<feature type="compositionally biased region" description="Polar residues" evidence="1">
    <location>
        <begin position="481"/>
        <end position="497"/>
    </location>
</feature>
<evidence type="ECO:0000259" key="2">
    <source>
        <dbReference type="Pfam" id="PF12307"/>
    </source>
</evidence>
<keyword evidence="4" id="KW-1185">Reference proteome</keyword>
<accession>A0ABW7H0W6</accession>
<dbReference type="RefSeq" id="WP_394385202.1">
    <property type="nucleotide sequence ID" value="NZ_JBIGIB010000003.1"/>
</dbReference>
<sequence length="506" mass="55069">MNPAIVSAEPENGATTALAPSVDSVGDVVARLAAMTAVEYDKVRREEAKKLGVQLKTLDDMVKSARSSAGASSRLPFMEHEPADEPVNPAELLDAIATVIKTYIILEPEQADAAALWVVHTHLTDVADVSPIAIINAPERACAKTLFQTILGRLAYRPLFASNASLSALFRSIELWGATLLIDEADTFFRENAELHGMVNAGYKRGGFVLRSEVSPESIEPKMFSVYGAKSIAGIALEKHLPDATMSRGIVFGMRRKLTHEKVERFRNADDVVFNRLASKVARFALDHAEQVRLARPALPDDMSDRAQDNWEPLLAIAMCAGDAWLQRATHAALKMSAASESQSSAGNDLLADIKEILSKWAKPTIKTADLIQKLIEDDDMGWDTYNRGKPLTPRQLAKLLDAYQIKPKTVRQPKTLAEPNGSTPKGYEVADFKDAFTRYLKPEAIKTPSEPDAATAPPTVPPDVAATEKQGDVRSDRESGSSATSDEQLSTPSTASLMPRLPPLF</sequence>
<name>A0ABW7H0W6_9BURK</name>
<gene>
    <name evidence="3" type="ORF">ACG01O_13005</name>
</gene>
<feature type="compositionally biased region" description="Low complexity" evidence="1">
    <location>
        <begin position="452"/>
        <end position="468"/>
    </location>
</feature>
<feature type="domain" description="DUF3631" evidence="2">
    <location>
        <begin position="254"/>
        <end position="440"/>
    </location>
</feature>
<feature type="compositionally biased region" description="Basic and acidic residues" evidence="1">
    <location>
        <begin position="470"/>
        <end position="480"/>
    </location>
</feature>
<organism evidence="3 4">
    <name type="scientific">Pelomonas baiyunensis</name>
    <dbReference type="NCBI Taxonomy" id="3299026"/>
    <lineage>
        <taxon>Bacteria</taxon>
        <taxon>Pseudomonadati</taxon>
        <taxon>Pseudomonadota</taxon>
        <taxon>Betaproteobacteria</taxon>
        <taxon>Burkholderiales</taxon>
        <taxon>Sphaerotilaceae</taxon>
        <taxon>Roseateles</taxon>
    </lineage>
</organism>
<dbReference type="Proteomes" id="UP001606303">
    <property type="component" value="Unassembled WGS sequence"/>
</dbReference>
<evidence type="ECO:0000313" key="4">
    <source>
        <dbReference type="Proteomes" id="UP001606303"/>
    </source>
</evidence>
<reference evidence="3 4" key="1">
    <citation type="submission" date="2024-08" db="EMBL/GenBank/DDBJ databases">
        <authorList>
            <person name="Lu H."/>
        </authorList>
    </citation>
    <scope>NUCLEOTIDE SEQUENCE [LARGE SCALE GENOMIC DNA]</scope>
    <source>
        <strain evidence="3 4">BYS87W</strain>
    </source>
</reference>
<dbReference type="InterPro" id="IPR022081">
    <property type="entry name" value="DUF3631"/>
</dbReference>
<protein>
    <submittedName>
        <fullName evidence="3">DUF3631 domain-containing protein</fullName>
    </submittedName>
</protein>